<dbReference type="EMBL" id="OV121142">
    <property type="protein sequence ID" value="CAH0549294.1"/>
    <property type="molecule type" value="Genomic_DNA"/>
</dbReference>
<dbReference type="OrthoDB" id="6755152at2759"/>
<keyword evidence="3" id="KW-1185">Reference proteome</keyword>
<proteinExistence type="predicted"/>
<dbReference type="Gene3D" id="1.20.120.20">
    <property type="entry name" value="Apolipoprotein"/>
    <property type="match status" value="1"/>
</dbReference>
<evidence type="ECO:0000313" key="3">
    <source>
        <dbReference type="Proteomes" id="UP001154078"/>
    </source>
</evidence>
<dbReference type="GO" id="GO:0005576">
    <property type="term" value="C:extracellular region"/>
    <property type="evidence" value="ECO:0007669"/>
    <property type="project" value="InterPro"/>
</dbReference>
<feature type="chain" id="PRO_5040428487" description="Apolipophorin-III" evidence="1">
    <location>
        <begin position="19"/>
        <end position="178"/>
    </location>
</feature>
<sequence>MYKFCVVLACLLVISVNAKPKKAEPTEMETLAQNTQKMVDDLTATLKKDMPDSKKVVDVIKTNTDALAANVQSVVTTMNKNIKAHEGDIQKSITKIQTDLESASKSLKTALGEDTVKKAQEVKENFDKTIKEAMQTAQKMMANAEPEIKKTAKTMFDGLMDIAKKVNKELTDNLATKQ</sequence>
<reference evidence="2" key="1">
    <citation type="submission" date="2021-12" db="EMBL/GenBank/DDBJ databases">
        <authorList>
            <person name="King R."/>
        </authorList>
    </citation>
    <scope>NUCLEOTIDE SEQUENCE</scope>
</reference>
<dbReference type="Pfam" id="PF07464">
    <property type="entry name" value="ApoLp-III"/>
    <property type="match status" value="1"/>
</dbReference>
<name>A0A9P0AWW8_BRAAE</name>
<feature type="signal peptide" evidence="1">
    <location>
        <begin position="1"/>
        <end position="18"/>
    </location>
</feature>
<dbReference type="AlphaFoldDB" id="A0A9P0AWW8"/>
<evidence type="ECO:0000256" key="1">
    <source>
        <dbReference type="SAM" id="SignalP"/>
    </source>
</evidence>
<evidence type="ECO:0008006" key="4">
    <source>
        <dbReference type="Google" id="ProtNLM"/>
    </source>
</evidence>
<gene>
    <name evidence="2" type="ORF">MELIAE_LOCUS2488</name>
</gene>
<evidence type="ECO:0000313" key="2">
    <source>
        <dbReference type="EMBL" id="CAH0549294.1"/>
    </source>
</evidence>
<keyword evidence="1" id="KW-0732">Signal</keyword>
<dbReference type="InterPro" id="IPR010009">
    <property type="entry name" value="ApoLp-III"/>
</dbReference>
<dbReference type="Proteomes" id="UP001154078">
    <property type="component" value="Chromosome 11"/>
</dbReference>
<organism evidence="2 3">
    <name type="scientific">Brassicogethes aeneus</name>
    <name type="common">Rape pollen beetle</name>
    <name type="synonym">Meligethes aeneus</name>
    <dbReference type="NCBI Taxonomy" id="1431903"/>
    <lineage>
        <taxon>Eukaryota</taxon>
        <taxon>Metazoa</taxon>
        <taxon>Ecdysozoa</taxon>
        <taxon>Arthropoda</taxon>
        <taxon>Hexapoda</taxon>
        <taxon>Insecta</taxon>
        <taxon>Pterygota</taxon>
        <taxon>Neoptera</taxon>
        <taxon>Endopterygota</taxon>
        <taxon>Coleoptera</taxon>
        <taxon>Polyphaga</taxon>
        <taxon>Cucujiformia</taxon>
        <taxon>Nitidulidae</taxon>
        <taxon>Meligethinae</taxon>
        <taxon>Brassicogethes</taxon>
    </lineage>
</organism>
<protein>
    <recommendedName>
        <fullName evidence="4">Apolipophorin-III</fullName>
    </recommendedName>
</protein>
<dbReference type="SUPFAM" id="SSF58113">
    <property type="entry name" value="Apolipoprotein A-I"/>
    <property type="match status" value="1"/>
</dbReference>
<dbReference type="GO" id="GO:0006869">
    <property type="term" value="P:lipid transport"/>
    <property type="evidence" value="ECO:0007669"/>
    <property type="project" value="InterPro"/>
</dbReference>
<accession>A0A9P0AWW8</accession>
<dbReference type="GO" id="GO:0008289">
    <property type="term" value="F:lipid binding"/>
    <property type="evidence" value="ECO:0007669"/>
    <property type="project" value="InterPro"/>
</dbReference>